<dbReference type="Proteomes" id="UP000528608">
    <property type="component" value="Unassembled WGS sequence"/>
</dbReference>
<evidence type="ECO:0000313" key="3">
    <source>
        <dbReference type="EMBL" id="PNE34234.1"/>
    </source>
</evidence>
<reference evidence="4" key="2">
    <citation type="submission" date="2015-07" db="EMBL/GenBank/DDBJ databases">
        <authorList>
            <person name="Graham D.E."/>
            <person name="Giannone R.J."/>
            <person name="Gulvik C.A."/>
            <person name="Hettich R.L."/>
            <person name="Klingeman D.M."/>
            <person name="Mahan K.M."/>
            <person name="Parry R.J."/>
            <person name="Spain J.C."/>
        </authorList>
    </citation>
    <scope>NUCLEOTIDE SEQUENCE [LARGE SCALE GENOMIC DNA]</scope>
    <source>
        <strain evidence="4">ATCC 27428</strain>
    </source>
</reference>
<reference evidence="2 5" key="3">
    <citation type="submission" date="2020-08" db="EMBL/GenBank/DDBJ databases">
        <title>Genomic Encyclopedia of Type Strains, Phase III (KMG-III): the genomes of soil and plant-associated and newly described type strains.</title>
        <authorList>
            <person name="Whitman W."/>
        </authorList>
    </citation>
    <scope>NUCLEOTIDE SEQUENCE [LARGE SCALE GENOMIC DNA]</scope>
    <source>
        <strain evidence="2 5">CECT 3259</strain>
    </source>
</reference>
<reference evidence="3" key="1">
    <citation type="submission" date="2015-07" db="EMBL/GenBank/DDBJ databases">
        <authorList>
            <person name="Noorani M."/>
        </authorList>
    </citation>
    <scope>NUCLEOTIDE SEQUENCE [LARGE SCALE GENOMIC DNA]</scope>
    <source>
        <strain evidence="3">ATCC 27428</strain>
    </source>
</reference>
<dbReference type="EMBL" id="LGUI01000002">
    <property type="protein sequence ID" value="PNE34234.1"/>
    <property type="molecule type" value="Genomic_DNA"/>
</dbReference>
<accession>A0A2N8NZN6</accession>
<proteinExistence type="predicted"/>
<dbReference type="EMBL" id="JACHJF010000005">
    <property type="protein sequence ID" value="MBB5118721.1"/>
    <property type="molecule type" value="Genomic_DNA"/>
</dbReference>
<evidence type="ECO:0000313" key="2">
    <source>
        <dbReference type="EMBL" id="MBB5118721.1"/>
    </source>
</evidence>
<name>A0A2N8NZN6_STREU</name>
<feature type="region of interest" description="Disordered" evidence="1">
    <location>
        <begin position="1"/>
        <end position="88"/>
    </location>
</feature>
<comment type="caution">
    <text evidence="3">The sequence shown here is derived from an EMBL/GenBank/DDBJ whole genome shotgun (WGS) entry which is preliminary data.</text>
</comment>
<feature type="compositionally biased region" description="Basic and acidic residues" evidence="1">
    <location>
        <begin position="8"/>
        <end position="40"/>
    </location>
</feature>
<evidence type="ECO:0000256" key="1">
    <source>
        <dbReference type="SAM" id="MobiDB-lite"/>
    </source>
</evidence>
<dbReference type="Proteomes" id="UP000235945">
    <property type="component" value="Unassembled WGS sequence"/>
</dbReference>
<gene>
    <name evidence="3" type="ORF">AF335_06210</name>
    <name evidence="2" type="ORF">FHS36_002154</name>
</gene>
<keyword evidence="4" id="KW-1185">Reference proteome</keyword>
<organism evidence="3 4">
    <name type="scientific">Streptomyces eurocidicus</name>
    <name type="common">Streptoverticillium eurocidicus</name>
    <dbReference type="NCBI Taxonomy" id="66423"/>
    <lineage>
        <taxon>Bacteria</taxon>
        <taxon>Bacillati</taxon>
        <taxon>Actinomycetota</taxon>
        <taxon>Actinomycetes</taxon>
        <taxon>Kitasatosporales</taxon>
        <taxon>Streptomycetaceae</taxon>
        <taxon>Streptomyces</taxon>
    </lineage>
</organism>
<protein>
    <submittedName>
        <fullName evidence="3">Uncharacterized protein</fullName>
    </submittedName>
</protein>
<evidence type="ECO:0000313" key="5">
    <source>
        <dbReference type="Proteomes" id="UP000528608"/>
    </source>
</evidence>
<dbReference type="AlphaFoldDB" id="A0A2N8NZN6"/>
<dbReference type="RefSeq" id="WP_102917283.1">
    <property type="nucleotide sequence ID" value="NZ_JACHJF010000005.1"/>
</dbReference>
<sequence length="119" mass="13675">MTDIDDFSDNHRPEDQDPDEHDYWQEYKDDRAQGYIDEHGNPITPEPPEDYYDHVPAGNEPAGRQWSSEPPFPDDRPAPTTDVDYCPPFRHPEGRLPWAGPRLHWDANGRGFGAGGTFR</sequence>
<evidence type="ECO:0000313" key="4">
    <source>
        <dbReference type="Proteomes" id="UP000235945"/>
    </source>
</evidence>